<gene>
    <name evidence="1" type="ORF">HK099_004219</name>
</gene>
<name>A0AAD5U0Y0_9FUNG</name>
<comment type="caution">
    <text evidence="1">The sequence shown here is derived from an EMBL/GenBank/DDBJ whole genome shotgun (WGS) entry which is preliminary data.</text>
</comment>
<dbReference type="Proteomes" id="UP001211065">
    <property type="component" value="Unassembled WGS sequence"/>
</dbReference>
<evidence type="ECO:0000313" key="1">
    <source>
        <dbReference type="EMBL" id="KAJ3220553.1"/>
    </source>
</evidence>
<dbReference type="EMBL" id="JADGJW010000292">
    <property type="protein sequence ID" value="KAJ3220553.1"/>
    <property type="molecule type" value="Genomic_DNA"/>
</dbReference>
<protein>
    <submittedName>
        <fullName evidence="1">Uncharacterized protein</fullName>
    </submittedName>
</protein>
<dbReference type="AlphaFoldDB" id="A0AAD5U0Y0"/>
<organism evidence="1 2">
    <name type="scientific">Clydaea vesicula</name>
    <dbReference type="NCBI Taxonomy" id="447962"/>
    <lineage>
        <taxon>Eukaryota</taxon>
        <taxon>Fungi</taxon>
        <taxon>Fungi incertae sedis</taxon>
        <taxon>Chytridiomycota</taxon>
        <taxon>Chytridiomycota incertae sedis</taxon>
        <taxon>Chytridiomycetes</taxon>
        <taxon>Lobulomycetales</taxon>
        <taxon>Lobulomycetaceae</taxon>
        <taxon>Clydaea</taxon>
    </lineage>
</organism>
<evidence type="ECO:0000313" key="2">
    <source>
        <dbReference type="Proteomes" id="UP001211065"/>
    </source>
</evidence>
<proteinExistence type="predicted"/>
<keyword evidence="2" id="KW-1185">Reference proteome</keyword>
<sequence length="52" mass="5822">MSNNSAPVCITCEIDFQCLKSFATDNLTKEEIHSTYNACLCEGDKRVDAYLD</sequence>
<reference evidence="1" key="1">
    <citation type="submission" date="2020-05" db="EMBL/GenBank/DDBJ databases">
        <title>Phylogenomic resolution of chytrid fungi.</title>
        <authorList>
            <person name="Stajich J.E."/>
            <person name="Amses K."/>
            <person name="Simmons R."/>
            <person name="Seto K."/>
            <person name="Myers J."/>
            <person name="Bonds A."/>
            <person name="Quandt C.A."/>
            <person name="Barry K."/>
            <person name="Liu P."/>
            <person name="Grigoriev I."/>
            <person name="Longcore J.E."/>
            <person name="James T.Y."/>
        </authorList>
    </citation>
    <scope>NUCLEOTIDE SEQUENCE</scope>
    <source>
        <strain evidence="1">JEL0476</strain>
    </source>
</reference>
<accession>A0AAD5U0Y0</accession>
<feature type="non-terminal residue" evidence="1">
    <location>
        <position position="52"/>
    </location>
</feature>